<protein>
    <submittedName>
        <fullName evidence="1">Uncharacterized protein</fullName>
    </submittedName>
</protein>
<dbReference type="EMBL" id="OR343189">
    <property type="protein sequence ID" value="WNL50535.1"/>
    <property type="molecule type" value="Genomic_DNA"/>
</dbReference>
<accession>A0AA96J3V7</accession>
<proteinExistence type="predicted"/>
<reference evidence="1" key="1">
    <citation type="submission" date="2023-07" db="EMBL/GenBank/DDBJ databases">
        <authorList>
            <person name="Xia Y."/>
        </authorList>
    </citation>
    <scope>NUCLEOTIDE SEQUENCE</scope>
    <source>
        <strain evidence="1">E</strain>
    </source>
</reference>
<organism evidence="1">
    <name type="scientific">Marseillevirus sp</name>
    <dbReference type="NCBI Taxonomy" id="2809551"/>
    <lineage>
        <taxon>Viruses</taxon>
        <taxon>Varidnaviria</taxon>
        <taxon>Bamfordvirae</taxon>
        <taxon>Nucleocytoviricota</taxon>
        <taxon>Megaviricetes</taxon>
        <taxon>Pimascovirales</taxon>
        <taxon>Pimascovirales incertae sedis</taxon>
        <taxon>Marseilleviridae</taxon>
        <taxon>Marseillevirus</taxon>
    </lineage>
</organism>
<name>A0AA96J3V7_9VIRU</name>
<gene>
    <name evidence="1" type="ORF">MarDSR_496</name>
</gene>
<evidence type="ECO:0000313" key="1">
    <source>
        <dbReference type="EMBL" id="WNL50535.1"/>
    </source>
</evidence>
<sequence>MVGLDAVVRLNCPIHKNQSGKCFCKNISNALQKGHVRGKEDGYLWKRNSGAR</sequence>